<accession>A0A6G8ARF5</accession>
<protein>
    <recommendedName>
        <fullName evidence="3">LysM domain-containing protein</fullName>
    </recommendedName>
</protein>
<dbReference type="KEGG" id="vhy:G7082_03370"/>
<dbReference type="CDD" id="cd00118">
    <property type="entry name" value="LysM"/>
    <property type="match status" value="1"/>
</dbReference>
<dbReference type="InterPro" id="IPR018392">
    <property type="entry name" value="LysM"/>
</dbReference>
<dbReference type="Gene3D" id="3.10.350.10">
    <property type="entry name" value="LysM domain"/>
    <property type="match status" value="1"/>
</dbReference>
<dbReference type="InterPro" id="IPR036779">
    <property type="entry name" value="LysM_dom_sf"/>
</dbReference>
<dbReference type="Pfam" id="PF01476">
    <property type="entry name" value="LysM"/>
    <property type="match status" value="1"/>
</dbReference>
<dbReference type="AlphaFoldDB" id="A0A6G8ARF5"/>
<evidence type="ECO:0000313" key="4">
    <source>
        <dbReference type="EMBL" id="QIL47644.1"/>
    </source>
</evidence>
<feature type="region of interest" description="Disordered" evidence="2">
    <location>
        <begin position="157"/>
        <end position="190"/>
    </location>
</feature>
<proteinExistence type="predicted"/>
<dbReference type="EMBL" id="CP049887">
    <property type="protein sequence ID" value="QIL47644.1"/>
    <property type="molecule type" value="Genomic_DNA"/>
</dbReference>
<organism evidence="4 5">
    <name type="scientific">Vagococcus hydrophili</name>
    <dbReference type="NCBI Taxonomy" id="2714947"/>
    <lineage>
        <taxon>Bacteria</taxon>
        <taxon>Bacillati</taxon>
        <taxon>Bacillota</taxon>
        <taxon>Bacilli</taxon>
        <taxon>Lactobacillales</taxon>
        <taxon>Enterococcaceae</taxon>
        <taxon>Vagococcus</taxon>
    </lineage>
</organism>
<dbReference type="InterPro" id="IPR009459">
    <property type="entry name" value="MucBP_dom"/>
</dbReference>
<keyword evidence="5" id="KW-1185">Reference proteome</keyword>
<feature type="domain" description="LysM" evidence="3">
    <location>
        <begin position="60"/>
        <end position="105"/>
    </location>
</feature>
<evidence type="ECO:0000256" key="2">
    <source>
        <dbReference type="SAM" id="MobiDB-lite"/>
    </source>
</evidence>
<keyword evidence="1" id="KW-0677">Repeat</keyword>
<sequence length="555" mass="61981">MNRFDHKKLMQQKKRHKNYARITVLTSLGLGVVLANSTTVKAEDKEWAPNTSTTIKQGDKQYTIKWGDYLELISRDSGLTIGTLMKLNDSIIDANLIYEGNIIFFGDGVNAVVKDSKGNIIAKTPLTPADKEGIKKADAQKVNRATKINSKKNKDSKIIVNDNGDGTGTVTKPVKPIKPDPNKPKPPVKPDVKEVSMKIYYLQVASKDNLEEAVVLKEETVKAKKGEKITIKAKEFDNMNLISESSVTVTAENNAEIIFDYVHKDAREVTVRDITEDGKVLGEFTETDFDILVGEKISYTAGEYEGYEVVGTKEKTITVDTDNAKNIIEFTYRKKIVVPVEKVNISVEHIGTDGVVLNQESKSVEKGSTVTEKSLDFSDRGYELVGESNQTIKADKNTTITFKYKKIETKPVAETVNVWIKYVVNDGFLIEDENKMVEKGKPFKVEAKDFTEKGYILDDEATKEVTTEVGTTVTFKYKRIDPLEGMAVLTTKYVDEAGNEIHESKKEDVKIGYTYVTYPIDIVGYKEIDYKGRIGKMVAGGMTETIVYKKIGDVN</sequence>
<dbReference type="Gene3D" id="3.10.20.320">
    <property type="entry name" value="Putative peptidoglycan bound protein (lpxtg motif)"/>
    <property type="match status" value="1"/>
</dbReference>
<dbReference type="PROSITE" id="PS51782">
    <property type="entry name" value="LYSM"/>
    <property type="match status" value="1"/>
</dbReference>
<dbReference type="RefSeq" id="WP_166033816.1">
    <property type="nucleotide sequence ID" value="NZ_CP049887.1"/>
</dbReference>
<gene>
    <name evidence="4" type="ORF">G7082_03370</name>
</gene>
<reference evidence="4 5" key="1">
    <citation type="submission" date="2020-03" db="EMBL/GenBank/DDBJ databases">
        <title>Vagococcus sp. nov., isolated from beetles.</title>
        <authorList>
            <person name="Hyun D.-W."/>
            <person name="Bae J.-W."/>
        </authorList>
    </citation>
    <scope>NUCLEOTIDE SEQUENCE [LARGE SCALE GENOMIC DNA]</scope>
    <source>
        <strain evidence="4 5">HDW17B</strain>
    </source>
</reference>
<feature type="compositionally biased region" description="Basic and acidic residues" evidence="2">
    <location>
        <begin position="177"/>
        <end position="190"/>
    </location>
</feature>
<dbReference type="Pfam" id="PF06458">
    <property type="entry name" value="MucBP"/>
    <property type="match status" value="2"/>
</dbReference>
<dbReference type="Proteomes" id="UP000501747">
    <property type="component" value="Chromosome"/>
</dbReference>
<evidence type="ECO:0000256" key="1">
    <source>
        <dbReference type="ARBA" id="ARBA00022737"/>
    </source>
</evidence>
<evidence type="ECO:0000313" key="5">
    <source>
        <dbReference type="Proteomes" id="UP000501747"/>
    </source>
</evidence>
<evidence type="ECO:0000259" key="3">
    <source>
        <dbReference type="PROSITE" id="PS51782"/>
    </source>
</evidence>
<name>A0A6G8ARF5_9ENTE</name>